<dbReference type="AlphaFoldDB" id="A0A371REU0"/>
<proteinExistence type="predicted"/>
<evidence type="ECO:0000256" key="1">
    <source>
        <dbReference type="SAM" id="Phobius"/>
    </source>
</evidence>
<dbReference type="EMBL" id="QUQO01000001">
    <property type="protein sequence ID" value="RFB03969.1"/>
    <property type="molecule type" value="Genomic_DNA"/>
</dbReference>
<evidence type="ECO:0000313" key="4">
    <source>
        <dbReference type="EMBL" id="RFB03969.1"/>
    </source>
</evidence>
<feature type="transmembrane region" description="Helical" evidence="1">
    <location>
        <begin position="6"/>
        <end position="25"/>
    </location>
</feature>
<dbReference type="Gene3D" id="3.40.50.12140">
    <property type="entry name" value="Domain of unknown function DUF4159"/>
    <property type="match status" value="1"/>
</dbReference>
<gene>
    <name evidence="4" type="ORF">DX908_00910</name>
</gene>
<keyword evidence="5" id="KW-1185">Reference proteome</keyword>
<dbReference type="InterPro" id="IPR025297">
    <property type="entry name" value="DUF4159"/>
</dbReference>
<reference evidence="4 5" key="1">
    <citation type="submission" date="2018-08" db="EMBL/GenBank/DDBJ databases">
        <title>Parvularcula sp. SM1705, isolated from surface water of the South Sea China.</title>
        <authorList>
            <person name="Sun L."/>
        </authorList>
    </citation>
    <scope>NUCLEOTIDE SEQUENCE [LARGE SCALE GENOMIC DNA]</scope>
    <source>
        <strain evidence="4 5">SM1705</strain>
    </source>
</reference>
<feature type="transmembrane region" description="Helical" evidence="1">
    <location>
        <begin position="634"/>
        <end position="652"/>
    </location>
</feature>
<dbReference type="Proteomes" id="UP000264589">
    <property type="component" value="Unassembled WGS sequence"/>
</dbReference>
<evidence type="ECO:0000313" key="5">
    <source>
        <dbReference type="Proteomes" id="UP000264589"/>
    </source>
</evidence>
<dbReference type="OrthoDB" id="9773014at2"/>
<dbReference type="PANTHER" id="PTHR37464">
    <property type="entry name" value="BLL2463 PROTEIN"/>
    <property type="match status" value="1"/>
</dbReference>
<organism evidence="4 5">
    <name type="scientific">Parvularcula marina</name>
    <dbReference type="NCBI Taxonomy" id="2292771"/>
    <lineage>
        <taxon>Bacteria</taxon>
        <taxon>Pseudomonadati</taxon>
        <taxon>Pseudomonadota</taxon>
        <taxon>Alphaproteobacteria</taxon>
        <taxon>Parvularculales</taxon>
        <taxon>Parvularculaceae</taxon>
        <taxon>Parvularcula</taxon>
    </lineage>
</organism>
<dbReference type="Gene3D" id="3.40.50.880">
    <property type="match status" value="1"/>
</dbReference>
<dbReference type="InterPro" id="IPR011933">
    <property type="entry name" value="Double_TM_dom"/>
</dbReference>
<accession>A0A371REU0</accession>
<comment type="caution">
    <text evidence="4">The sequence shown here is derived from an EMBL/GenBank/DDBJ whole genome shotgun (WGS) entry which is preliminary data.</text>
</comment>
<sequence length="905" mass="96950">MAGLSFSAPLLLGALITLPFIWWLLRAMPPAPIRTRFGGMMFLEGLENRKETPSKTPWWLLLIRLAAIALLILGLAGPVHGARKDLDGDGPLLLIVDNSWPAAPRWRERQDVLRALAASPGASGRAVRILTTAGEPALSDPMTLRQAAEEFSGMTPEAALPDRDLLLDLIEEEAVALNDVAWVTDGVIGRRGADREFLRRLDETGSLTVIRPAGQVTMAIRSLHSLPDGLRVEVERIGSNVDGGTVLASSADGRPLGEAPFTFENEEDVAEVRLTLPLTLRNEVGKLTIIGLRSAGATWLVDPRARRVRAGVVSDGSSGLLEGGYYIEQALADTAVINRGALGDLITEDTSLIILDDIGVIRGPVEDALLVWVRAGGTLVRFAGPNTSNAEEATGPLRSQSFPVALRGGARAFGGALSWTEPQTVAAFPEGSPFADMSLREPVRIRRQVLTRASTEPGYEVWAALEDGTPLITARPEGDGRLILFHVTSTPTWSDLPVSGVFPSLLGRIAQTAADVPSIAPTDALAPWRLLDGFGGLRDPGSRAVPASPEEMLEGLAAPGLYGTANSAFAVNTYGENAPTLDPLGISLMPSHAAIRGLDTGAVREFGPMLITFAMILMALDAISLFFRNRMVKAVTAAALVFAVAMPMAPSAKAQTADLRPEIDTQSLAAALSVRFAYVETGDADIDRVVRSGLTGLTREATRRSALEPAPPVGVDIEREDLSVYPLLYWVIRENTPPPSDGALSQLETFMAEGGLLIIDTMDGERQTDAALTPQGERLRRILLRMNIPPLEPLPADHILKKSFYRLDDLHGRNSGGPVWVEASSALRDSTDGVPSLIIGGREWAAAWATDELGRPLRSAGQGGELRREYAYRTGINMAMVALTGNYKEDQVHVQDLLDSLGEAP</sequence>
<keyword evidence="1" id="KW-0472">Membrane</keyword>
<protein>
    <submittedName>
        <fullName evidence="4">DUF4159 domain-containing protein</fullName>
    </submittedName>
</protein>
<keyword evidence="1" id="KW-0812">Transmembrane</keyword>
<feature type="transmembrane region" description="Helical" evidence="1">
    <location>
        <begin position="58"/>
        <end position="77"/>
    </location>
</feature>
<dbReference type="InterPro" id="IPR029062">
    <property type="entry name" value="Class_I_gatase-like"/>
</dbReference>
<feature type="transmembrane region" description="Helical" evidence="1">
    <location>
        <begin position="606"/>
        <end position="627"/>
    </location>
</feature>
<dbReference type="PANTHER" id="PTHR37464:SF1">
    <property type="entry name" value="BLL2463 PROTEIN"/>
    <property type="match status" value="1"/>
</dbReference>
<dbReference type="NCBIfam" id="TIGR02226">
    <property type="entry name" value="two_anch"/>
    <property type="match status" value="1"/>
</dbReference>
<dbReference type="InterPro" id="IPR024163">
    <property type="entry name" value="Aerotolerance_reg_N"/>
</dbReference>
<dbReference type="CDD" id="cd03143">
    <property type="entry name" value="A4_beta-galactosidase_middle_domain"/>
    <property type="match status" value="1"/>
</dbReference>
<dbReference type="RefSeq" id="WP_116390597.1">
    <property type="nucleotide sequence ID" value="NZ_QUQO01000001.1"/>
</dbReference>
<dbReference type="Pfam" id="PF07584">
    <property type="entry name" value="BatA"/>
    <property type="match status" value="1"/>
</dbReference>
<dbReference type="SUPFAM" id="SSF52317">
    <property type="entry name" value="Class I glutamine amidotransferase-like"/>
    <property type="match status" value="1"/>
</dbReference>
<feature type="domain" description="DUF4159" evidence="3">
    <location>
        <begin position="675"/>
        <end position="883"/>
    </location>
</feature>
<name>A0A371REU0_9PROT</name>
<dbReference type="InParanoid" id="A0A371REU0"/>
<feature type="domain" description="Aerotolerance regulator N-terminal" evidence="2">
    <location>
        <begin position="4"/>
        <end position="78"/>
    </location>
</feature>
<keyword evidence="1" id="KW-1133">Transmembrane helix</keyword>
<evidence type="ECO:0000259" key="2">
    <source>
        <dbReference type="Pfam" id="PF07584"/>
    </source>
</evidence>
<evidence type="ECO:0000259" key="3">
    <source>
        <dbReference type="Pfam" id="PF13709"/>
    </source>
</evidence>
<dbReference type="Pfam" id="PF13709">
    <property type="entry name" value="DUF4159"/>
    <property type="match status" value="1"/>
</dbReference>